<evidence type="ECO:0000313" key="2">
    <source>
        <dbReference type="Proteomes" id="UP000054776"/>
    </source>
</evidence>
<protein>
    <recommendedName>
        <fullName evidence="3">Peptidase aspartic putative domain-containing protein</fullName>
    </recommendedName>
</protein>
<gene>
    <name evidence="1" type="ORF">T01_5492</name>
</gene>
<keyword evidence="2" id="KW-1185">Reference proteome</keyword>
<dbReference type="EMBL" id="JYDH01002987">
    <property type="protein sequence ID" value="KRY06789.1"/>
    <property type="molecule type" value="Genomic_DNA"/>
</dbReference>
<dbReference type="OrthoDB" id="8065733at2759"/>
<dbReference type="InParanoid" id="A0A0V0Z2I7"/>
<accession>A0A0V0Z2I7</accession>
<evidence type="ECO:0008006" key="3">
    <source>
        <dbReference type="Google" id="ProtNLM"/>
    </source>
</evidence>
<name>A0A0V0Z2I7_TRISP</name>
<feature type="non-terminal residue" evidence="1">
    <location>
        <position position="80"/>
    </location>
</feature>
<evidence type="ECO:0000313" key="1">
    <source>
        <dbReference type="EMBL" id="KRY06789.1"/>
    </source>
</evidence>
<reference evidence="1 2" key="1">
    <citation type="submission" date="2015-01" db="EMBL/GenBank/DDBJ databases">
        <title>Evolution of Trichinella species and genotypes.</title>
        <authorList>
            <person name="Korhonen P.K."/>
            <person name="Edoardo P."/>
            <person name="Giuseppe L.R."/>
            <person name="Gasser R.B."/>
        </authorList>
    </citation>
    <scope>NUCLEOTIDE SEQUENCE [LARGE SCALE GENOMIC DNA]</scope>
    <source>
        <strain evidence="1">ISS3</strain>
    </source>
</reference>
<dbReference type="AlphaFoldDB" id="A0A0V0Z2I7"/>
<dbReference type="Proteomes" id="UP000054776">
    <property type="component" value="Unassembled WGS sequence"/>
</dbReference>
<proteinExistence type="predicted"/>
<sequence length="80" mass="8987">LKLADIFPRERTEIDVLIGIDFYNRLLFKERIVGGNALPEAVNSPFGWILSGNIPADDGSGKCITFLVKTENEYSEDDLR</sequence>
<comment type="caution">
    <text evidence="1">The sequence shown here is derived from an EMBL/GenBank/DDBJ whole genome shotgun (WGS) entry which is preliminary data.</text>
</comment>
<feature type="non-terminal residue" evidence="1">
    <location>
        <position position="1"/>
    </location>
</feature>
<dbReference type="STRING" id="6334.A0A0V0Z2I7"/>
<organism evidence="1 2">
    <name type="scientific">Trichinella spiralis</name>
    <name type="common">Trichina worm</name>
    <dbReference type="NCBI Taxonomy" id="6334"/>
    <lineage>
        <taxon>Eukaryota</taxon>
        <taxon>Metazoa</taxon>
        <taxon>Ecdysozoa</taxon>
        <taxon>Nematoda</taxon>
        <taxon>Enoplea</taxon>
        <taxon>Dorylaimia</taxon>
        <taxon>Trichinellida</taxon>
        <taxon>Trichinellidae</taxon>
        <taxon>Trichinella</taxon>
    </lineage>
</organism>